<dbReference type="Pfam" id="PF13181">
    <property type="entry name" value="TPR_8"/>
    <property type="match status" value="1"/>
</dbReference>
<dbReference type="Pfam" id="PF07721">
    <property type="entry name" value="TPR_4"/>
    <property type="match status" value="1"/>
</dbReference>
<dbReference type="Gene3D" id="1.25.40.10">
    <property type="entry name" value="Tetratricopeptide repeat domain"/>
    <property type="match status" value="2"/>
</dbReference>
<dbReference type="Proteomes" id="UP001519325">
    <property type="component" value="Unassembled WGS sequence"/>
</dbReference>
<keyword evidence="4" id="KW-1185">Reference proteome</keyword>
<feature type="region of interest" description="Disordered" evidence="2">
    <location>
        <begin position="458"/>
        <end position="501"/>
    </location>
</feature>
<dbReference type="EMBL" id="JAGGMR010000001">
    <property type="protein sequence ID" value="MBP2188379.1"/>
    <property type="molecule type" value="Genomic_DNA"/>
</dbReference>
<dbReference type="InterPro" id="IPR011717">
    <property type="entry name" value="TPR-4"/>
</dbReference>
<feature type="compositionally biased region" description="Basic and acidic residues" evidence="2">
    <location>
        <begin position="472"/>
        <end position="490"/>
    </location>
</feature>
<dbReference type="SMART" id="SM00028">
    <property type="entry name" value="TPR"/>
    <property type="match status" value="7"/>
</dbReference>
<dbReference type="Pfam" id="PF13432">
    <property type="entry name" value="TPR_16"/>
    <property type="match status" value="1"/>
</dbReference>
<evidence type="ECO:0000313" key="3">
    <source>
        <dbReference type="EMBL" id="MBP2188379.1"/>
    </source>
</evidence>
<feature type="coiled-coil region" evidence="1">
    <location>
        <begin position="98"/>
        <end position="125"/>
    </location>
</feature>
<gene>
    <name evidence="3" type="ORF">BJ987_001280</name>
</gene>
<accession>A0ABS4QBB7</accession>
<dbReference type="InterPro" id="IPR011990">
    <property type="entry name" value="TPR-like_helical_dom_sf"/>
</dbReference>
<dbReference type="RefSeq" id="WP_209885605.1">
    <property type="nucleotide sequence ID" value="NZ_JAGGMR010000001.1"/>
</dbReference>
<evidence type="ECO:0000256" key="1">
    <source>
        <dbReference type="SAM" id="Coils"/>
    </source>
</evidence>
<proteinExistence type="predicted"/>
<dbReference type="PANTHER" id="PTHR47691">
    <property type="entry name" value="REGULATOR-RELATED"/>
    <property type="match status" value="1"/>
</dbReference>
<evidence type="ECO:0000313" key="4">
    <source>
        <dbReference type="Proteomes" id="UP001519325"/>
    </source>
</evidence>
<protein>
    <submittedName>
        <fullName evidence="3">Tetratricopeptide (TPR) repeat protein</fullName>
    </submittedName>
</protein>
<keyword evidence="1" id="KW-0175">Coiled coil</keyword>
<dbReference type="Pfam" id="PF13374">
    <property type="entry name" value="TPR_10"/>
    <property type="match status" value="1"/>
</dbReference>
<dbReference type="InterPro" id="IPR019734">
    <property type="entry name" value="TPR_rpt"/>
</dbReference>
<sequence length="567" mass="60510">MDDVADQPTAPDDGRAALLPGAAAYQRGDVAEALRIFAEVARTTTGALRISALVNAASMADELGDHTTALTWFREALAEIPADAVEKRCSALINFSQALQHLGELDEAQAALEQARALLADSGDELGMLRVSCLLSLAAVAFHRGHWTRTIEIATESLDAAVRFAPHLAGHPLMNLAGAYFESGRQELALDFAQQALAAFETAGDVNAVAETRQNLATMHLRQNRHEEAEPLLRASQDYFEQAGLGHRAGIGLKTLGFLAEGRDDLAQAQELYSRAYAYFRDSGAVLDAADVQVRLATVAYANGRIDEGEALLEAAYTAYAARGLGLHCAQIDYWHALLLESLLDHVTDPAAVLATGTDLAVTSALAIDAVRHTFPNGNQRRQWNTRIADPAMRLAFRFAYLSGDGQLLADLIETQCAGATLQVIAAPDPETKQLPLDLLDPGIVATIDPDDAETDFPGAFAAGSEPTPTVPRRERTEPLDQDLAPRRTDGPTVQVGPLPADAASPAVTTLRLASALADVAAAEGLPVSLPPRLVRQPDGHVALAPYIAAAEQRYGRPVRDRREVSA</sequence>
<comment type="caution">
    <text evidence="3">The sequence shown here is derived from an EMBL/GenBank/DDBJ whole genome shotgun (WGS) entry which is preliminary data.</text>
</comment>
<evidence type="ECO:0000256" key="2">
    <source>
        <dbReference type="SAM" id="MobiDB-lite"/>
    </source>
</evidence>
<dbReference type="Pfam" id="PF13424">
    <property type="entry name" value="TPR_12"/>
    <property type="match status" value="1"/>
</dbReference>
<dbReference type="PANTHER" id="PTHR47691:SF3">
    <property type="entry name" value="HTH-TYPE TRANSCRIPTIONAL REGULATOR RV0890C-RELATED"/>
    <property type="match status" value="1"/>
</dbReference>
<dbReference type="SUPFAM" id="SSF48452">
    <property type="entry name" value="TPR-like"/>
    <property type="match status" value="2"/>
</dbReference>
<reference evidence="3 4" key="1">
    <citation type="submission" date="2021-03" db="EMBL/GenBank/DDBJ databases">
        <title>Sequencing the genomes of 1000 actinobacteria strains.</title>
        <authorList>
            <person name="Klenk H.-P."/>
        </authorList>
    </citation>
    <scope>NUCLEOTIDE SEQUENCE [LARGE SCALE GENOMIC DNA]</scope>
    <source>
        <strain evidence="3 4">DSM 45516</strain>
    </source>
</reference>
<name>A0ABS4QBB7_9NOCA</name>
<organism evidence="3 4">
    <name type="scientific">Nocardia goodfellowii</name>
    <dbReference type="NCBI Taxonomy" id="882446"/>
    <lineage>
        <taxon>Bacteria</taxon>
        <taxon>Bacillati</taxon>
        <taxon>Actinomycetota</taxon>
        <taxon>Actinomycetes</taxon>
        <taxon>Mycobacteriales</taxon>
        <taxon>Nocardiaceae</taxon>
        <taxon>Nocardia</taxon>
    </lineage>
</organism>